<protein>
    <recommendedName>
        <fullName evidence="3">Sulfur carrier protein TusA</fullName>
    </recommendedName>
</protein>
<gene>
    <name evidence="3 5" type="primary">tusA</name>
    <name evidence="5" type="ORF">Q9312_12770</name>
</gene>
<evidence type="ECO:0000259" key="4">
    <source>
        <dbReference type="PROSITE" id="PS01148"/>
    </source>
</evidence>
<feature type="domain" description="UPF0033" evidence="4">
    <location>
        <begin position="17"/>
        <end position="41"/>
    </location>
</feature>
<dbReference type="GO" id="GO:0005737">
    <property type="term" value="C:cytoplasm"/>
    <property type="evidence" value="ECO:0007669"/>
    <property type="project" value="UniProtKB-SubCell"/>
</dbReference>
<keyword evidence="6" id="KW-1185">Reference proteome</keyword>
<dbReference type="AlphaFoldDB" id="A0AA51RR49"/>
<dbReference type="GO" id="GO:0097163">
    <property type="term" value="F:sulfur carrier activity"/>
    <property type="evidence" value="ECO:0007669"/>
    <property type="project" value="UniProtKB-UniRule"/>
</dbReference>
<proteinExistence type="inferred from homology"/>
<organism evidence="5 6">
    <name type="scientific">Pleionea litopenaei</name>
    <dbReference type="NCBI Taxonomy" id="3070815"/>
    <lineage>
        <taxon>Bacteria</taxon>
        <taxon>Pseudomonadati</taxon>
        <taxon>Pseudomonadota</taxon>
        <taxon>Gammaproteobacteria</taxon>
        <taxon>Oceanospirillales</taxon>
        <taxon>Pleioneaceae</taxon>
        <taxon>Pleionea</taxon>
    </lineage>
</organism>
<evidence type="ECO:0000256" key="3">
    <source>
        <dbReference type="HAMAP-Rule" id="MF_00413"/>
    </source>
</evidence>
<dbReference type="GO" id="GO:0016740">
    <property type="term" value="F:transferase activity"/>
    <property type="evidence" value="ECO:0007669"/>
    <property type="project" value="UniProtKB-KW"/>
</dbReference>
<dbReference type="GO" id="GO:0002143">
    <property type="term" value="P:tRNA wobble position uridine thiolation"/>
    <property type="evidence" value="ECO:0007669"/>
    <property type="project" value="InterPro"/>
</dbReference>
<dbReference type="Gene3D" id="3.30.110.40">
    <property type="entry name" value="TusA-like domain"/>
    <property type="match status" value="1"/>
</dbReference>
<keyword evidence="5" id="KW-0808">Transferase</keyword>
<dbReference type="RefSeq" id="WP_309201242.1">
    <property type="nucleotide sequence ID" value="NZ_CP133548.1"/>
</dbReference>
<dbReference type="Pfam" id="PF01206">
    <property type="entry name" value="TusA"/>
    <property type="match status" value="1"/>
</dbReference>
<dbReference type="PANTHER" id="PTHR33279:SF2">
    <property type="entry name" value="SULFUR CARRIER PROTEIN TUSA"/>
    <property type="match status" value="1"/>
</dbReference>
<feature type="active site" description="Cysteine persulfide intermediate" evidence="3">
    <location>
        <position position="24"/>
    </location>
</feature>
<dbReference type="EMBL" id="CP133548">
    <property type="protein sequence ID" value="WMS86091.1"/>
    <property type="molecule type" value="Genomic_DNA"/>
</dbReference>
<dbReference type="HAMAP" id="MF_00413">
    <property type="entry name" value="Thiourid_synth_A"/>
    <property type="match status" value="1"/>
</dbReference>
<dbReference type="NCBIfam" id="NF001423">
    <property type="entry name" value="PRK00299.1"/>
    <property type="match status" value="1"/>
</dbReference>
<sequence>MPNASNSPQDIVVDKELNALGLICPEPVMMIRKSIRELNSGEILKVTADDPSTTRDIPKFCQFMDHQLLASETLEVPYCYWIKKH</sequence>
<accession>A0AA51RR49</accession>
<reference evidence="5 6" key="1">
    <citation type="submission" date="2023-08" db="EMBL/GenBank/DDBJ databases">
        <title>Pleionea litopenaei sp. nov., isolated from stomach of juvenile Litopenaeus vannamei.</title>
        <authorList>
            <person name="Rho A.M."/>
            <person name="Hwang C.Y."/>
        </authorList>
    </citation>
    <scope>NUCLEOTIDE SEQUENCE [LARGE SCALE GENOMIC DNA]</scope>
    <source>
        <strain evidence="5 6">HL-JVS1</strain>
    </source>
</reference>
<comment type="similarity">
    <text evidence="1 3">Belongs to the sulfur carrier protein TusA family.</text>
</comment>
<dbReference type="PANTHER" id="PTHR33279">
    <property type="entry name" value="SULFUR CARRIER PROTEIN YEDF-RELATED"/>
    <property type="match status" value="1"/>
</dbReference>
<dbReference type="CDD" id="cd03423">
    <property type="entry name" value="SirA"/>
    <property type="match status" value="1"/>
</dbReference>
<dbReference type="PROSITE" id="PS01148">
    <property type="entry name" value="UPF0033"/>
    <property type="match status" value="1"/>
</dbReference>
<dbReference type="SUPFAM" id="SSF64307">
    <property type="entry name" value="SirA-like"/>
    <property type="match status" value="1"/>
</dbReference>
<comment type="function">
    <text evidence="3">Sulfur carrier protein which probably makes part of a sulfur-relay system.</text>
</comment>
<evidence type="ECO:0000313" key="5">
    <source>
        <dbReference type="EMBL" id="WMS86091.1"/>
    </source>
</evidence>
<dbReference type="Proteomes" id="UP001239782">
    <property type="component" value="Chromosome"/>
</dbReference>
<evidence type="ECO:0000256" key="2">
    <source>
        <dbReference type="ARBA" id="ARBA00022490"/>
    </source>
</evidence>
<evidence type="ECO:0000313" key="6">
    <source>
        <dbReference type="Proteomes" id="UP001239782"/>
    </source>
</evidence>
<evidence type="ECO:0000256" key="1">
    <source>
        <dbReference type="ARBA" id="ARBA00008984"/>
    </source>
</evidence>
<name>A0AA51RR49_9GAMM</name>
<dbReference type="InterPro" id="IPR036868">
    <property type="entry name" value="TusA-like_sf"/>
</dbReference>
<comment type="subcellular location">
    <subcellularLocation>
        <location evidence="3">Cytoplasm</location>
    </subcellularLocation>
</comment>
<keyword evidence="2 3" id="KW-0963">Cytoplasm</keyword>
<dbReference type="InterPro" id="IPR022931">
    <property type="entry name" value="Sulphur_carrier_TusA"/>
</dbReference>
<dbReference type="InterPro" id="IPR001455">
    <property type="entry name" value="TusA-like"/>
</dbReference>
<dbReference type="KEGG" id="plei:Q9312_12770"/>